<comment type="similarity">
    <text evidence="3">Belongs to the dTDP-4-dehydrorhamnose 3,5-epimerase family.</text>
</comment>
<evidence type="ECO:0000256" key="3">
    <source>
        <dbReference type="RuleBase" id="RU364069"/>
    </source>
</evidence>
<feature type="active site" description="Proton acceptor" evidence="1">
    <location>
        <position position="62"/>
    </location>
</feature>
<evidence type="ECO:0000313" key="5">
    <source>
        <dbReference type="Proteomes" id="UP000243494"/>
    </source>
</evidence>
<dbReference type="Pfam" id="PF00908">
    <property type="entry name" value="dTDP_sugar_isom"/>
    <property type="match status" value="1"/>
</dbReference>
<dbReference type="InterPro" id="IPR014710">
    <property type="entry name" value="RmlC-like_jellyroll"/>
</dbReference>
<dbReference type="InterPro" id="IPR011051">
    <property type="entry name" value="RmlC_Cupin_sf"/>
</dbReference>
<dbReference type="GO" id="GO:0019305">
    <property type="term" value="P:dTDP-rhamnose biosynthetic process"/>
    <property type="evidence" value="ECO:0007669"/>
    <property type="project" value="UniProtKB-UniRule"/>
</dbReference>
<dbReference type="SUPFAM" id="SSF51182">
    <property type="entry name" value="RmlC-like cupins"/>
    <property type="match status" value="1"/>
</dbReference>
<proteinExistence type="inferred from homology"/>
<reference evidence="4 5" key="1">
    <citation type="journal article" date="2017" name="Genome Announc.">
        <title>Draft Genome Sequence of Romboutsia maritimum sp. nov. Strain CCRI-22766(T), Isolated from Coastal Estuarine Mud.</title>
        <authorList>
            <person name="Maheux A.F."/>
            <person name="Boudreau D.K."/>
            <person name="Berube E."/>
            <person name="Boissinot M."/>
            <person name="Raymond F."/>
            <person name="Brodeur S."/>
            <person name="Corbeil J."/>
            <person name="Brightwell G."/>
            <person name="Broda D."/>
            <person name="Omar R.F."/>
            <person name="Bergeron M.G."/>
        </authorList>
    </citation>
    <scope>NUCLEOTIDE SEQUENCE [LARGE SCALE GENOMIC DNA]</scope>
    <source>
        <strain evidence="4 5">CCRI-22766</strain>
    </source>
</reference>
<evidence type="ECO:0000313" key="4">
    <source>
        <dbReference type="EMBL" id="RDY24515.1"/>
    </source>
</evidence>
<dbReference type="EC" id="5.1.3.13" evidence="3"/>
<feature type="active site" description="Proton donor" evidence="1">
    <location>
        <position position="132"/>
    </location>
</feature>
<comment type="subunit">
    <text evidence="3">Homodimer.</text>
</comment>
<protein>
    <recommendedName>
        <fullName evidence="3">dTDP-4-dehydrorhamnose 3,5-epimerase</fullName>
        <ecNumber evidence="3">5.1.3.13</ecNumber>
    </recommendedName>
    <alternativeName>
        <fullName evidence="3">Thymidine diphospho-4-keto-rhamnose 3,5-epimerase</fullName>
    </alternativeName>
</protein>
<dbReference type="AlphaFoldDB" id="A0A371IVK7"/>
<gene>
    <name evidence="4" type="primary">rfbC</name>
    <name evidence="4" type="ORF">CHF27_002425</name>
</gene>
<dbReference type="GO" id="GO:0005829">
    <property type="term" value="C:cytosol"/>
    <property type="evidence" value="ECO:0007669"/>
    <property type="project" value="TreeGrafter"/>
</dbReference>
<dbReference type="GO" id="GO:0008830">
    <property type="term" value="F:dTDP-4-dehydrorhamnose 3,5-epimerase activity"/>
    <property type="evidence" value="ECO:0007669"/>
    <property type="project" value="UniProtKB-UniRule"/>
</dbReference>
<dbReference type="EMBL" id="NOJZ02000002">
    <property type="protein sequence ID" value="RDY24515.1"/>
    <property type="molecule type" value="Genomic_DNA"/>
</dbReference>
<keyword evidence="5" id="KW-1185">Reference proteome</keyword>
<name>A0A371IVK7_9FIRM</name>
<dbReference type="OrthoDB" id="9800680at2"/>
<dbReference type="CDD" id="cd00438">
    <property type="entry name" value="cupin_RmlC"/>
    <property type="match status" value="1"/>
</dbReference>
<dbReference type="NCBIfam" id="TIGR01221">
    <property type="entry name" value="rmlC"/>
    <property type="match status" value="1"/>
</dbReference>
<comment type="caution">
    <text evidence="4">The sequence shown here is derived from an EMBL/GenBank/DDBJ whole genome shotgun (WGS) entry which is preliminary data.</text>
</comment>
<evidence type="ECO:0000256" key="2">
    <source>
        <dbReference type="PIRSR" id="PIRSR600888-3"/>
    </source>
</evidence>
<organism evidence="4 5">
    <name type="scientific">Romboutsia maritimum</name>
    <dbReference type="NCBI Taxonomy" id="2020948"/>
    <lineage>
        <taxon>Bacteria</taxon>
        <taxon>Bacillati</taxon>
        <taxon>Bacillota</taxon>
        <taxon>Clostridia</taxon>
        <taxon>Peptostreptococcales</taxon>
        <taxon>Peptostreptococcaceae</taxon>
        <taxon>Romboutsia</taxon>
    </lineage>
</organism>
<keyword evidence="3 4" id="KW-0413">Isomerase</keyword>
<dbReference type="GO" id="GO:0000271">
    <property type="term" value="P:polysaccharide biosynthetic process"/>
    <property type="evidence" value="ECO:0007669"/>
    <property type="project" value="TreeGrafter"/>
</dbReference>
<comment type="catalytic activity">
    <reaction evidence="3">
        <text>dTDP-4-dehydro-6-deoxy-alpha-D-glucose = dTDP-4-dehydro-beta-L-rhamnose</text>
        <dbReference type="Rhea" id="RHEA:16969"/>
        <dbReference type="ChEBI" id="CHEBI:57649"/>
        <dbReference type="ChEBI" id="CHEBI:62830"/>
        <dbReference type="EC" id="5.1.3.13"/>
    </reaction>
</comment>
<dbReference type="RefSeq" id="WP_095405901.1">
    <property type="nucleotide sequence ID" value="NZ_NOJZ02000002.1"/>
</dbReference>
<dbReference type="Gene3D" id="2.60.120.10">
    <property type="entry name" value="Jelly Rolls"/>
    <property type="match status" value="1"/>
</dbReference>
<dbReference type="UniPathway" id="UPA00124"/>
<dbReference type="PANTHER" id="PTHR21047">
    <property type="entry name" value="DTDP-6-DEOXY-D-GLUCOSE-3,5 EPIMERASE"/>
    <property type="match status" value="1"/>
</dbReference>
<dbReference type="InterPro" id="IPR000888">
    <property type="entry name" value="RmlC-like"/>
</dbReference>
<feature type="site" description="Participates in a stacking interaction with the thymidine ring of dTDP-4-oxo-6-deoxyglucose" evidence="2">
    <location>
        <position position="138"/>
    </location>
</feature>
<evidence type="ECO:0000256" key="1">
    <source>
        <dbReference type="PIRSR" id="PIRSR600888-1"/>
    </source>
</evidence>
<dbReference type="PANTHER" id="PTHR21047:SF2">
    <property type="entry name" value="THYMIDINE DIPHOSPHO-4-KETO-RHAMNOSE 3,5-EPIMERASE"/>
    <property type="match status" value="1"/>
</dbReference>
<comment type="pathway">
    <text evidence="3">Carbohydrate biosynthesis; dTDP-L-rhamnose biosynthesis.</text>
</comment>
<accession>A0A371IVK7</accession>
<comment type="function">
    <text evidence="3">Catalyzes the epimerization of the C3' and C5'positions of dTDP-6-deoxy-D-xylo-4-hexulose, forming dTDP-6-deoxy-L-lyxo-4-hexulose.</text>
</comment>
<sequence length="180" mass="20903">MYQIKTTELDGCIEIIPNIFKDKRGVSSKIYHNTSFKKIGIKEEFKEDLIVTSKKGVIRGLHFQNKPFEQSKIVCCIKGSILDVILDLRKDSKTYGKYICVNIDTEVNNMVYIPSGFAHGYVALEEDTIILYKMSSEYMPEYEDGIRWDSMDIPWNVENPIISDRDKAFRKFSEYMANLD</sequence>
<dbReference type="Proteomes" id="UP000243494">
    <property type="component" value="Unassembled WGS sequence"/>
</dbReference>